<gene>
    <name evidence="3" type="ORF">PHISCL_03714</name>
</gene>
<dbReference type="STRING" id="2070753.A0A3A3A1D4"/>
<sequence>MSGLEQADPGPSSGLIRRFSDKLSETSPSEPLSRGLAAKVAVDRNRERSLQHEWDRLLLDGRELAESVVQDEEAVLLDQSRRLYSAWKKFQDSLPKDQRIQLGSHDRPDVKYLVETVSRASATWQADREKTKSGKLKHKFSNLCETCKNHSTLLSVIPKDDKYVTLLTGSLSAIAQASINHQNIAEGVVDTLDELSQDIDFWNRQMAEHGNIPELRRYIQELYVVMFEYFTEIFIRWSKSGWKRFLTSFDEGAFNRLFTERRNRITAIERRMERHVTLDFQHRTRVSTEKLVQSQQELLTSLPEKLDSQRRLLGSSLQLLLEQQKQWIPELPRPESPAALLQSSPVVISQEPSVENNPIPEKNQIKKSRHRFSRADIQAELTLFMERLRDQMGQLIQTTHHASLLQIDQHVHRQLKIWLKSSESTSLWIQGPHGVPRPSQNSMTAVSITALSGANDIPCISYFFSLTDPARSKMSNSEALRMFLASLVTQLTKFIPEHGYSRASLEPSRFAALTQNNLTVDETLQLIYDVREIGPRYVHGVIDNFQLLEDRSDTAFTRDLLKTIGILCRLDYGNQYEDNGEGREPATRTRMCFTTDGYMDGLSQATALELITKVEYDLEANDTVKGEIVEVVDWDKGESDDL</sequence>
<evidence type="ECO:0000313" key="3">
    <source>
        <dbReference type="EMBL" id="RJE23955.1"/>
    </source>
</evidence>
<comment type="caution">
    <text evidence="3">The sequence shown here is derived from an EMBL/GenBank/DDBJ whole genome shotgun (WGS) entry which is preliminary data.</text>
</comment>
<proteinExistence type="predicted"/>
<evidence type="ECO:0000259" key="2">
    <source>
        <dbReference type="Pfam" id="PF24809"/>
    </source>
</evidence>
<feature type="region of interest" description="Disordered" evidence="1">
    <location>
        <begin position="1"/>
        <end position="38"/>
    </location>
</feature>
<dbReference type="InterPro" id="IPR056125">
    <property type="entry name" value="DUF7708"/>
</dbReference>
<feature type="domain" description="DUF7708" evidence="2">
    <location>
        <begin position="141"/>
        <end position="251"/>
    </location>
</feature>
<reference evidence="4" key="1">
    <citation type="submission" date="2017-02" db="EMBL/GenBank/DDBJ databases">
        <authorList>
            <person name="Tafer H."/>
            <person name="Lopandic K."/>
        </authorList>
    </citation>
    <scope>NUCLEOTIDE SEQUENCE [LARGE SCALE GENOMIC DNA]</scope>
    <source>
        <strain evidence="4">CBS 366.77</strain>
    </source>
</reference>
<keyword evidence="4" id="KW-1185">Reference proteome</keyword>
<name>A0A3A3A1D4_9EURO</name>
<dbReference type="AlphaFoldDB" id="A0A3A3A1D4"/>
<evidence type="ECO:0000256" key="1">
    <source>
        <dbReference type="SAM" id="MobiDB-lite"/>
    </source>
</evidence>
<dbReference type="EMBL" id="MVGC01000099">
    <property type="protein sequence ID" value="RJE23955.1"/>
    <property type="molecule type" value="Genomic_DNA"/>
</dbReference>
<organism evidence="3 4">
    <name type="scientific">Aspergillus sclerotialis</name>
    <dbReference type="NCBI Taxonomy" id="2070753"/>
    <lineage>
        <taxon>Eukaryota</taxon>
        <taxon>Fungi</taxon>
        <taxon>Dikarya</taxon>
        <taxon>Ascomycota</taxon>
        <taxon>Pezizomycotina</taxon>
        <taxon>Eurotiomycetes</taxon>
        <taxon>Eurotiomycetidae</taxon>
        <taxon>Eurotiales</taxon>
        <taxon>Aspergillaceae</taxon>
        <taxon>Aspergillus</taxon>
        <taxon>Aspergillus subgen. Polypaecilum</taxon>
    </lineage>
</organism>
<dbReference type="OrthoDB" id="4840035at2759"/>
<feature type="region of interest" description="Disordered" evidence="1">
    <location>
        <begin position="352"/>
        <end position="371"/>
    </location>
</feature>
<accession>A0A3A3A1D4</accession>
<dbReference type="Pfam" id="PF24809">
    <property type="entry name" value="DUF7708"/>
    <property type="match status" value="1"/>
</dbReference>
<evidence type="ECO:0000313" key="4">
    <source>
        <dbReference type="Proteomes" id="UP000266188"/>
    </source>
</evidence>
<dbReference type="Proteomes" id="UP000266188">
    <property type="component" value="Unassembled WGS sequence"/>
</dbReference>
<protein>
    <recommendedName>
        <fullName evidence="2">DUF7708 domain-containing protein</fullName>
    </recommendedName>
</protein>